<keyword evidence="3" id="KW-1185">Reference proteome</keyword>
<dbReference type="AlphaFoldDB" id="A0A1X6WQN9"/>
<organism evidence="2 3">
    <name type="scientific">Vagococcus fluvialis bH819</name>
    <dbReference type="NCBI Taxonomy" id="1255619"/>
    <lineage>
        <taxon>Bacteria</taxon>
        <taxon>Bacillati</taxon>
        <taxon>Bacillota</taxon>
        <taxon>Bacilli</taxon>
        <taxon>Lactobacillales</taxon>
        <taxon>Enterococcaceae</taxon>
        <taxon>Vagococcus</taxon>
    </lineage>
</organism>
<dbReference type="Proteomes" id="UP000195918">
    <property type="component" value="Unassembled WGS sequence"/>
</dbReference>
<evidence type="ECO:0000313" key="3">
    <source>
        <dbReference type="Proteomes" id="UP000195918"/>
    </source>
</evidence>
<keyword evidence="1" id="KW-0472">Membrane</keyword>
<protein>
    <submittedName>
        <fullName evidence="2">Uncharacterized protein</fullName>
    </submittedName>
</protein>
<keyword evidence="1" id="KW-0812">Transmembrane</keyword>
<feature type="transmembrane region" description="Helical" evidence="1">
    <location>
        <begin position="30"/>
        <end position="54"/>
    </location>
</feature>
<sequence>MSFKRFFQLFIFYIISILIPLFIIKQFAIHSFWLSATLIIVLGYIILTLPLTILTMKKSKKS</sequence>
<evidence type="ECO:0000256" key="1">
    <source>
        <dbReference type="SAM" id="Phobius"/>
    </source>
</evidence>
<accession>A0A1X6WQN9</accession>
<keyword evidence="1" id="KW-1133">Transmembrane helix</keyword>
<evidence type="ECO:0000313" key="2">
    <source>
        <dbReference type="EMBL" id="SLM86643.1"/>
    </source>
</evidence>
<feature type="transmembrane region" description="Helical" evidence="1">
    <location>
        <begin position="7"/>
        <end position="24"/>
    </location>
</feature>
<gene>
    <name evidence="2" type="ORF">FM121_11150</name>
</gene>
<dbReference type="EMBL" id="FWFD01000015">
    <property type="protein sequence ID" value="SLM86643.1"/>
    <property type="molecule type" value="Genomic_DNA"/>
</dbReference>
<reference evidence="3" key="1">
    <citation type="submission" date="2017-02" db="EMBL/GenBank/DDBJ databases">
        <authorList>
            <person name="Dridi B."/>
        </authorList>
    </citation>
    <scope>NUCLEOTIDE SEQUENCE [LARGE SCALE GENOMIC DNA]</scope>
    <source>
        <strain evidence="3">bH819</strain>
    </source>
</reference>
<dbReference type="RefSeq" id="WP_086952260.1">
    <property type="nucleotide sequence ID" value="NZ_FWFD01000015.1"/>
</dbReference>
<proteinExistence type="predicted"/>
<name>A0A1X6WQN9_9ENTE</name>